<proteinExistence type="predicted"/>
<organism evidence="1 2">
    <name type="scientific">Dactylonectria macrodidyma</name>
    <dbReference type="NCBI Taxonomy" id="307937"/>
    <lineage>
        <taxon>Eukaryota</taxon>
        <taxon>Fungi</taxon>
        <taxon>Dikarya</taxon>
        <taxon>Ascomycota</taxon>
        <taxon>Pezizomycotina</taxon>
        <taxon>Sordariomycetes</taxon>
        <taxon>Hypocreomycetidae</taxon>
        <taxon>Hypocreales</taxon>
        <taxon>Nectriaceae</taxon>
        <taxon>Dactylonectria</taxon>
    </lineage>
</organism>
<dbReference type="SUPFAM" id="SSF81383">
    <property type="entry name" value="F-box domain"/>
    <property type="match status" value="1"/>
</dbReference>
<dbReference type="Gene3D" id="1.20.1280.50">
    <property type="match status" value="1"/>
</dbReference>
<dbReference type="AlphaFoldDB" id="A0A9P9JR74"/>
<evidence type="ECO:0000313" key="2">
    <source>
        <dbReference type="Proteomes" id="UP000738349"/>
    </source>
</evidence>
<dbReference type="EMBL" id="JAGMUV010000001">
    <property type="protein sequence ID" value="KAH7176008.1"/>
    <property type="molecule type" value="Genomic_DNA"/>
</dbReference>
<protein>
    <recommendedName>
        <fullName evidence="3">F-box domain-containing protein</fullName>
    </recommendedName>
</protein>
<keyword evidence="2" id="KW-1185">Reference proteome</keyword>
<reference evidence="1" key="1">
    <citation type="journal article" date="2021" name="Nat. Commun.">
        <title>Genetic determinants of endophytism in the Arabidopsis root mycobiome.</title>
        <authorList>
            <person name="Mesny F."/>
            <person name="Miyauchi S."/>
            <person name="Thiergart T."/>
            <person name="Pickel B."/>
            <person name="Atanasova L."/>
            <person name="Karlsson M."/>
            <person name="Huettel B."/>
            <person name="Barry K.W."/>
            <person name="Haridas S."/>
            <person name="Chen C."/>
            <person name="Bauer D."/>
            <person name="Andreopoulos W."/>
            <person name="Pangilinan J."/>
            <person name="LaButti K."/>
            <person name="Riley R."/>
            <person name="Lipzen A."/>
            <person name="Clum A."/>
            <person name="Drula E."/>
            <person name="Henrissat B."/>
            <person name="Kohler A."/>
            <person name="Grigoriev I.V."/>
            <person name="Martin F.M."/>
            <person name="Hacquard S."/>
        </authorList>
    </citation>
    <scope>NUCLEOTIDE SEQUENCE</scope>
    <source>
        <strain evidence="1">MPI-CAGE-AT-0147</strain>
    </source>
</reference>
<sequence length="244" mass="28366">MGGWDAYCAICGVVAMEIYWLGEEEEQEEDSYDPSTVCREDLKWLSYDFRTFTYTKGDDECTHMSALAPETLDLQILYETFKICSLTSQGSYLDLEYDGVEACMEQYWVVMRGTEDYVTSLSSSPRLLDWYRSVVNLLLERVERFPAIVDGYKSLNDPFCKLQPELLLYIMSYMTMTEATRWREASRRVASLAVVNSFWKSKIHADMPWLYDFSEPKDKPAALVDWEALYKAPYKAVFTDGIHK</sequence>
<accession>A0A9P9JR74</accession>
<dbReference type="Proteomes" id="UP000738349">
    <property type="component" value="Unassembled WGS sequence"/>
</dbReference>
<evidence type="ECO:0000313" key="1">
    <source>
        <dbReference type="EMBL" id="KAH7176008.1"/>
    </source>
</evidence>
<dbReference type="OrthoDB" id="9984533at2759"/>
<comment type="caution">
    <text evidence="1">The sequence shown here is derived from an EMBL/GenBank/DDBJ whole genome shotgun (WGS) entry which is preliminary data.</text>
</comment>
<gene>
    <name evidence="1" type="ORF">EDB81DRAFT_751425</name>
</gene>
<evidence type="ECO:0008006" key="3">
    <source>
        <dbReference type="Google" id="ProtNLM"/>
    </source>
</evidence>
<name>A0A9P9JR74_9HYPO</name>
<dbReference type="InterPro" id="IPR036047">
    <property type="entry name" value="F-box-like_dom_sf"/>
</dbReference>